<name>A0A4Q0PNC6_9FLAO</name>
<dbReference type="FunFam" id="3.40.250.10:FF:000001">
    <property type="entry name" value="Sulfurtransferase"/>
    <property type="match status" value="1"/>
</dbReference>
<dbReference type="CDD" id="cd01448">
    <property type="entry name" value="TST_Repeat_1"/>
    <property type="match status" value="1"/>
</dbReference>
<accession>A0A4Q0PNC6</accession>
<comment type="caution">
    <text evidence="4">The sequence shown here is derived from an EMBL/GenBank/DDBJ whole genome shotgun (WGS) entry which is preliminary data.</text>
</comment>
<keyword evidence="1 4" id="KW-0808">Transferase</keyword>
<keyword evidence="4" id="KW-0670">Pyruvate</keyword>
<evidence type="ECO:0000256" key="2">
    <source>
        <dbReference type="ARBA" id="ARBA00022737"/>
    </source>
</evidence>
<dbReference type="PANTHER" id="PTHR11364">
    <property type="entry name" value="THIOSULFATE SULFERTANSFERASE"/>
    <property type="match status" value="1"/>
</dbReference>
<reference evidence="4 5" key="1">
    <citation type="submission" date="2018-07" db="EMBL/GenBank/DDBJ databases">
        <title>Leeuwenhoekiella genomics.</title>
        <authorList>
            <person name="Tahon G."/>
            <person name="Willems A."/>
        </authorList>
    </citation>
    <scope>NUCLEOTIDE SEQUENCE [LARGE SCALE GENOMIC DNA]</scope>
    <source>
        <strain evidence="4 5">LMG 1345</strain>
    </source>
</reference>
<evidence type="ECO:0000256" key="1">
    <source>
        <dbReference type="ARBA" id="ARBA00022679"/>
    </source>
</evidence>
<dbReference type="CDD" id="cd01449">
    <property type="entry name" value="TST_Repeat_2"/>
    <property type="match status" value="1"/>
</dbReference>
<dbReference type="InterPro" id="IPR036873">
    <property type="entry name" value="Rhodanese-like_dom_sf"/>
</dbReference>
<dbReference type="AlphaFoldDB" id="A0A4Q0PNC6"/>
<dbReference type="Gene3D" id="3.40.250.10">
    <property type="entry name" value="Rhodanese-like domain"/>
    <property type="match status" value="2"/>
</dbReference>
<evidence type="ECO:0000313" key="4">
    <source>
        <dbReference type="EMBL" id="RXG31914.1"/>
    </source>
</evidence>
<dbReference type="RefSeq" id="WP_073098386.1">
    <property type="nucleotide sequence ID" value="NZ_QOVL01000005.1"/>
</dbReference>
<dbReference type="PANTHER" id="PTHR11364:SF27">
    <property type="entry name" value="SULFURTRANSFERASE"/>
    <property type="match status" value="1"/>
</dbReference>
<dbReference type="SMART" id="SM00450">
    <property type="entry name" value="RHOD"/>
    <property type="match status" value="2"/>
</dbReference>
<dbReference type="InterPro" id="IPR001763">
    <property type="entry name" value="Rhodanese-like_dom"/>
</dbReference>
<gene>
    <name evidence="4" type="ORF">DSL99_1216</name>
</gene>
<protein>
    <submittedName>
        <fullName evidence="4">Thiosulfate/3-mercaptopyruvate sulfurtransferase</fullName>
    </submittedName>
</protein>
<dbReference type="STRING" id="1122159.SAMN02745246_01274"/>
<dbReference type="Proteomes" id="UP000290608">
    <property type="component" value="Unassembled WGS sequence"/>
</dbReference>
<dbReference type="InterPro" id="IPR045078">
    <property type="entry name" value="TST/MPST-like"/>
</dbReference>
<dbReference type="Pfam" id="PF00581">
    <property type="entry name" value="Rhodanese"/>
    <property type="match status" value="2"/>
</dbReference>
<feature type="domain" description="Rhodanese" evidence="3">
    <location>
        <begin position="17"/>
        <end position="133"/>
    </location>
</feature>
<evidence type="ECO:0000313" key="5">
    <source>
        <dbReference type="Proteomes" id="UP000290608"/>
    </source>
</evidence>
<sequence length="277" mass="30451">MEVKEIVSAAWLHAHLDDENLIILDASLAQTATGKSAAGSSETIPNARYFDLKQVFSDASSAFPNTLPVPAVFEEEVRKLGIDADSMLVIFDAMGVYSSPRVWWLFQCMGHQNSAVLDGGLPEWKQQGFAVASEHIKHWEVGDFKAKYNPELLATYEEVLANTLDKSFTVVDARSAGRFNGTTPEPRKHLKSGSIPNSINIPYETVLVDGKFKSKEVLQELFKQTTDTENLVFSCGSGLTACIVMLAAIRAGKSSKRVYDGSWTEWAELQNLTLKAG</sequence>
<dbReference type="SUPFAM" id="SSF52821">
    <property type="entry name" value="Rhodanese/Cell cycle control phosphatase"/>
    <property type="match status" value="2"/>
</dbReference>
<dbReference type="PROSITE" id="PS50206">
    <property type="entry name" value="RHODANESE_3"/>
    <property type="match status" value="2"/>
</dbReference>
<keyword evidence="2" id="KW-0677">Repeat</keyword>
<feature type="domain" description="Rhodanese" evidence="3">
    <location>
        <begin position="164"/>
        <end position="275"/>
    </location>
</feature>
<dbReference type="EMBL" id="QOVL01000005">
    <property type="protein sequence ID" value="RXG31914.1"/>
    <property type="molecule type" value="Genomic_DNA"/>
</dbReference>
<organism evidence="4 5">
    <name type="scientific">Leeuwenhoekiella marinoflava</name>
    <dbReference type="NCBI Taxonomy" id="988"/>
    <lineage>
        <taxon>Bacteria</taxon>
        <taxon>Pseudomonadati</taxon>
        <taxon>Bacteroidota</taxon>
        <taxon>Flavobacteriia</taxon>
        <taxon>Flavobacteriales</taxon>
        <taxon>Flavobacteriaceae</taxon>
        <taxon>Leeuwenhoekiella</taxon>
    </lineage>
</organism>
<evidence type="ECO:0000259" key="3">
    <source>
        <dbReference type="PROSITE" id="PS50206"/>
    </source>
</evidence>
<proteinExistence type="predicted"/>
<dbReference type="GO" id="GO:0004792">
    <property type="term" value="F:thiosulfate-cyanide sulfurtransferase activity"/>
    <property type="evidence" value="ECO:0007669"/>
    <property type="project" value="TreeGrafter"/>
</dbReference>